<evidence type="ECO:0000256" key="4">
    <source>
        <dbReference type="ARBA" id="ARBA00023125"/>
    </source>
</evidence>
<dbReference type="InterPro" id="IPR013249">
    <property type="entry name" value="RNA_pol_sigma70_r4_t2"/>
</dbReference>
<dbReference type="GO" id="GO:0016987">
    <property type="term" value="F:sigma factor activity"/>
    <property type="evidence" value="ECO:0007669"/>
    <property type="project" value="UniProtKB-KW"/>
</dbReference>
<protein>
    <submittedName>
        <fullName evidence="7">RNA polymerase sigma24 factor</fullName>
    </submittedName>
</protein>
<dbReference type="RefSeq" id="WP_239133675.1">
    <property type="nucleotide sequence ID" value="NZ_BONZ01000032.1"/>
</dbReference>
<keyword evidence="4" id="KW-0238">DNA-binding</keyword>
<feature type="domain" description="RNA polymerase sigma factor 70 region 4 type 2" evidence="6">
    <location>
        <begin position="50"/>
        <end position="92"/>
    </location>
</feature>
<dbReference type="GO" id="GO:0003677">
    <property type="term" value="F:DNA binding"/>
    <property type="evidence" value="ECO:0007669"/>
    <property type="project" value="UniProtKB-KW"/>
</dbReference>
<dbReference type="AlphaFoldDB" id="A0A8J3QR01"/>
<gene>
    <name evidence="7" type="ORF">Raf01_34450</name>
</gene>
<dbReference type="InterPro" id="IPR013324">
    <property type="entry name" value="RNA_pol_sigma_r3/r4-like"/>
</dbReference>
<dbReference type="PANTHER" id="PTHR43133:SF50">
    <property type="entry name" value="ECF RNA POLYMERASE SIGMA FACTOR SIGM"/>
    <property type="match status" value="1"/>
</dbReference>
<name>A0A8J3QR01_9ACTN</name>
<dbReference type="InterPro" id="IPR039425">
    <property type="entry name" value="RNA_pol_sigma-70-like"/>
</dbReference>
<evidence type="ECO:0000256" key="3">
    <source>
        <dbReference type="ARBA" id="ARBA00023082"/>
    </source>
</evidence>
<evidence type="ECO:0000256" key="5">
    <source>
        <dbReference type="ARBA" id="ARBA00023163"/>
    </source>
</evidence>
<evidence type="ECO:0000259" key="6">
    <source>
        <dbReference type="Pfam" id="PF08281"/>
    </source>
</evidence>
<reference evidence="7" key="1">
    <citation type="submission" date="2021-01" db="EMBL/GenBank/DDBJ databases">
        <title>Whole genome shotgun sequence of Rugosimonospora africana NBRC 104875.</title>
        <authorList>
            <person name="Komaki H."/>
            <person name="Tamura T."/>
        </authorList>
    </citation>
    <scope>NUCLEOTIDE SEQUENCE</scope>
    <source>
        <strain evidence="7">NBRC 104875</strain>
    </source>
</reference>
<sequence>MVDDSFAEFYEQTRHRVGAFLYAMCGDRAEAQDTAQEAYVKAWQRWPAVSPEERHAVVLHHLLDLPVTAVAAETGVSANTVKARLVRGRRSLAALLGQDIPEEATHA</sequence>
<dbReference type="Pfam" id="PF08281">
    <property type="entry name" value="Sigma70_r4_2"/>
    <property type="match status" value="1"/>
</dbReference>
<dbReference type="Proteomes" id="UP000642748">
    <property type="component" value="Unassembled WGS sequence"/>
</dbReference>
<accession>A0A8J3QR01</accession>
<keyword evidence="8" id="KW-1185">Reference proteome</keyword>
<evidence type="ECO:0000313" key="7">
    <source>
        <dbReference type="EMBL" id="GIH15273.1"/>
    </source>
</evidence>
<evidence type="ECO:0000313" key="8">
    <source>
        <dbReference type="Proteomes" id="UP000642748"/>
    </source>
</evidence>
<proteinExistence type="inferred from homology"/>
<evidence type="ECO:0000256" key="1">
    <source>
        <dbReference type="ARBA" id="ARBA00010641"/>
    </source>
</evidence>
<dbReference type="EMBL" id="BONZ01000032">
    <property type="protein sequence ID" value="GIH15273.1"/>
    <property type="molecule type" value="Genomic_DNA"/>
</dbReference>
<organism evidence="7 8">
    <name type="scientific">Rugosimonospora africana</name>
    <dbReference type="NCBI Taxonomy" id="556532"/>
    <lineage>
        <taxon>Bacteria</taxon>
        <taxon>Bacillati</taxon>
        <taxon>Actinomycetota</taxon>
        <taxon>Actinomycetes</taxon>
        <taxon>Micromonosporales</taxon>
        <taxon>Micromonosporaceae</taxon>
        <taxon>Rugosimonospora</taxon>
    </lineage>
</organism>
<comment type="caution">
    <text evidence="7">The sequence shown here is derived from an EMBL/GenBank/DDBJ whole genome shotgun (WGS) entry which is preliminary data.</text>
</comment>
<evidence type="ECO:0000256" key="2">
    <source>
        <dbReference type="ARBA" id="ARBA00023015"/>
    </source>
</evidence>
<keyword evidence="5" id="KW-0804">Transcription</keyword>
<dbReference type="SUPFAM" id="SSF88659">
    <property type="entry name" value="Sigma3 and sigma4 domains of RNA polymerase sigma factors"/>
    <property type="match status" value="1"/>
</dbReference>
<keyword evidence="2" id="KW-0805">Transcription regulation</keyword>
<dbReference type="GO" id="GO:0006352">
    <property type="term" value="P:DNA-templated transcription initiation"/>
    <property type="evidence" value="ECO:0007669"/>
    <property type="project" value="InterPro"/>
</dbReference>
<dbReference type="InterPro" id="IPR036388">
    <property type="entry name" value="WH-like_DNA-bd_sf"/>
</dbReference>
<dbReference type="SUPFAM" id="SSF88946">
    <property type="entry name" value="Sigma2 domain of RNA polymerase sigma factors"/>
    <property type="match status" value="1"/>
</dbReference>
<dbReference type="InterPro" id="IPR013325">
    <property type="entry name" value="RNA_pol_sigma_r2"/>
</dbReference>
<keyword evidence="3" id="KW-0731">Sigma factor</keyword>
<dbReference type="PANTHER" id="PTHR43133">
    <property type="entry name" value="RNA POLYMERASE ECF-TYPE SIGMA FACTO"/>
    <property type="match status" value="1"/>
</dbReference>
<comment type="similarity">
    <text evidence="1">Belongs to the sigma-70 factor family. ECF subfamily.</text>
</comment>
<dbReference type="Gene3D" id="1.10.10.10">
    <property type="entry name" value="Winged helix-like DNA-binding domain superfamily/Winged helix DNA-binding domain"/>
    <property type="match status" value="1"/>
</dbReference>